<evidence type="ECO:0000256" key="1">
    <source>
        <dbReference type="SAM" id="MobiDB-lite"/>
    </source>
</evidence>
<proteinExistence type="predicted"/>
<organism evidence="3 4">
    <name type="scientific">Acetivibrio ethanolgignens</name>
    <dbReference type="NCBI Taxonomy" id="290052"/>
    <lineage>
        <taxon>Bacteria</taxon>
        <taxon>Bacillati</taxon>
        <taxon>Bacillota</taxon>
        <taxon>Clostridia</taxon>
        <taxon>Eubacteriales</taxon>
        <taxon>Oscillospiraceae</taxon>
        <taxon>Acetivibrio</taxon>
    </lineage>
</organism>
<feature type="region of interest" description="Disordered" evidence="1">
    <location>
        <begin position="415"/>
        <end position="436"/>
    </location>
</feature>
<feature type="compositionally biased region" description="Basic and acidic residues" evidence="1">
    <location>
        <begin position="226"/>
        <end position="242"/>
    </location>
</feature>
<feature type="domain" description="Flagellar hook-length control protein-like C-terminal" evidence="2">
    <location>
        <begin position="334"/>
        <end position="409"/>
    </location>
</feature>
<dbReference type="STRING" id="290052.ASU35_00480"/>
<name>A0A0V8QJF1_9FIRM</name>
<evidence type="ECO:0000313" key="3">
    <source>
        <dbReference type="EMBL" id="KSV60680.1"/>
    </source>
</evidence>
<evidence type="ECO:0000313" key="4">
    <source>
        <dbReference type="Proteomes" id="UP000054874"/>
    </source>
</evidence>
<dbReference type="CDD" id="cd17470">
    <property type="entry name" value="T3SS_Flik_C"/>
    <property type="match status" value="1"/>
</dbReference>
<gene>
    <name evidence="3" type="ORF">ASU35_00480</name>
</gene>
<feature type="compositionally biased region" description="Polar residues" evidence="1">
    <location>
        <begin position="418"/>
        <end position="428"/>
    </location>
</feature>
<dbReference type="RefSeq" id="WP_058351159.1">
    <property type="nucleotide sequence ID" value="NZ_CABMMD010000001.1"/>
</dbReference>
<feature type="region of interest" description="Disordered" evidence="1">
    <location>
        <begin position="200"/>
        <end position="219"/>
    </location>
</feature>
<dbReference type="InterPro" id="IPR021136">
    <property type="entry name" value="Flagellar_hook_control-like_C"/>
</dbReference>
<protein>
    <recommendedName>
        <fullName evidence="2">Flagellar hook-length control protein-like C-terminal domain-containing protein</fullName>
    </recommendedName>
</protein>
<dbReference type="OrthoDB" id="1780022at2"/>
<comment type="caution">
    <text evidence="3">The sequence shown here is derived from an EMBL/GenBank/DDBJ whole genome shotgun (WGS) entry which is preliminary data.</text>
</comment>
<dbReference type="EMBL" id="LNAM01000001">
    <property type="protein sequence ID" value="KSV60680.1"/>
    <property type="molecule type" value="Genomic_DNA"/>
</dbReference>
<dbReference type="Gene3D" id="3.30.750.140">
    <property type="match status" value="1"/>
</dbReference>
<feature type="compositionally biased region" description="Basic and acidic residues" evidence="1">
    <location>
        <begin position="200"/>
        <end position="212"/>
    </location>
</feature>
<dbReference type="InterPro" id="IPR038610">
    <property type="entry name" value="FliK-like_C_sf"/>
</dbReference>
<sequence>MTASNVLTQAIQMMGSSGRDTVLAKLGTATGNSFGQVMGDSLNNQLGRQKDDLQAVKQKPSCGRQFTSKGITDRAKTLSVAQEKSAVSQEVPELTKKMEAAVRDLLQEELGLTEEELEAAMTALGLDYLKLLLQENMQALVLEVNKADAMELLTDEGLSSQLNTLLLGTQEILSENGIQASMEELPELLKGLEGALETSVKDEEGIQSKVTEEGGPVVELVAEKTAGAEKKPEVSMEEENPKASEAGEEAESLVKPEKHLEETSQKKDSREGFQNRSDTKEEGLKSFDREKSQNPMDVLLQNLSSHMPIDEVSMTAAQRLEAMRDIVNQVLEQIRITIKPETTSMELTLNPENLGKVSLTVVSKEGHLTASFTAQNQVTKEALESQMQTLKESLNSQGIKVEAIEVNIESFAFDERNQMNGGQENHGQSKSKERRLTTEDIQKAFGEDINGEEETIDTAAITQSGSQVDYIA</sequence>
<reference evidence="3 4" key="1">
    <citation type="submission" date="2015-11" db="EMBL/GenBank/DDBJ databases">
        <title>Butyribacter intestini gen. nov., sp. nov., a butyric acid-producing bacterium of the family Lachnospiraceae isolated from the human faeces.</title>
        <authorList>
            <person name="Zou Y."/>
            <person name="Xue W."/>
            <person name="Luo G."/>
            <person name="Lv M."/>
        </authorList>
    </citation>
    <scope>NUCLEOTIDE SEQUENCE [LARGE SCALE GENOMIC DNA]</scope>
    <source>
        <strain evidence="3 4">ACET-33324</strain>
    </source>
</reference>
<feature type="compositionally biased region" description="Basic and acidic residues" evidence="1">
    <location>
        <begin position="252"/>
        <end position="292"/>
    </location>
</feature>
<evidence type="ECO:0000259" key="2">
    <source>
        <dbReference type="Pfam" id="PF02120"/>
    </source>
</evidence>
<feature type="region of interest" description="Disordered" evidence="1">
    <location>
        <begin position="224"/>
        <end position="294"/>
    </location>
</feature>
<dbReference type="Pfam" id="PF02120">
    <property type="entry name" value="Flg_hook"/>
    <property type="match status" value="1"/>
</dbReference>
<keyword evidence="4" id="KW-1185">Reference proteome</keyword>
<dbReference type="Proteomes" id="UP000054874">
    <property type="component" value="Unassembled WGS sequence"/>
</dbReference>
<accession>A0A0V8QJF1</accession>
<dbReference type="AlphaFoldDB" id="A0A0V8QJF1"/>
<feature type="compositionally biased region" description="Polar residues" evidence="1">
    <location>
        <begin position="460"/>
        <end position="472"/>
    </location>
</feature>
<feature type="region of interest" description="Disordered" evidence="1">
    <location>
        <begin position="450"/>
        <end position="472"/>
    </location>
</feature>